<keyword evidence="6" id="KW-1185">Reference proteome</keyword>
<evidence type="ECO:0000256" key="1">
    <source>
        <dbReference type="ARBA" id="ARBA00010605"/>
    </source>
</evidence>
<dbReference type="PANTHER" id="PTHR21368">
    <property type="entry name" value="50S RIBOSOMAL PROTEIN L9"/>
    <property type="match status" value="1"/>
</dbReference>
<accession>A0A9P7Y8T3</accession>
<evidence type="ECO:0000313" key="6">
    <source>
        <dbReference type="Proteomes" id="UP000824998"/>
    </source>
</evidence>
<gene>
    <name evidence="5" type="ORF">BJ875DRAFT_489576</name>
</gene>
<evidence type="ECO:0000313" key="5">
    <source>
        <dbReference type="EMBL" id="KAG9228737.1"/>
    </source>
</evidence>
<evidence type="ECO:0000256" key="2">
    <source>
        <dbReference type="ARBA" id="ARBA00022980"/>
    </source>
</evidence>
<dbReference type="InterPro" id="IPR036935">
    <property type="entry name" value="Ribosomal_bL9_N_sf"/>
</dbReference>
<evidence type="ECO:0000259" key="4">
    <source>
        <dbReference type="Pfam" id="PF01281"/>
    </source>
</evidence>
<proteinExistence type="inferred from homology"/>
<feature type="domain" description="Ribosomal protein L9" evidence="4">
    <location>
        <begin position="51"/>
        <end position="93"/>
    </location>
</feature>
<sequence length="311" mass="33475">MASPLVSRVPQCLACIRRTTSVGDKFLLAARQQVRGKKKSRRMPNKVNAHLLRDIKGYGQQGKVMSVAAGVMRNQWYPHGLAEYATASRLKELGLKAEDILEAGMEPPTEDSASEEPSLYLDRVAGEESILETAATLETASRGVGRESAGASLDTPLSQIQAASLDSATSLESEEPAATISSKPRLGKDTVASLNPYLPEKIRFTYSRPLAAAPKKISPSLAKSAASSIKVSKSFKELQVSVTTDEIASDINKVLESRGSKASRLSPNDIVIFDGSEKSSVKHIGEYEIRIKYKDGLGSALMRKINVVAEA</sequence>
<dbReference type="InterPro" id="IPR000244">
    <property type="entry name" value="Ribosomal_bL9"/>
</dbReference>
<dbReference type="OrthoDB" id="5555409at2759"/>
<protein>
    <recommendedName>
        <fullName evidence="4">Ribosomal protein L9 domain-containing protein</fullName>
    </recommendedName>
</protein>
<dbReference type="AlphaFoldDB" id="A0A9P7Y8T3"/>
<comment type="caution">
    <text evidence="5">The sequence shown here is derived from an EMBL/GenBank/DDBJ whole genome shotgun (WGS) entry which is preliminary data.</text>
</comment>
<dbReference type="Pfam" id="PF01281">
    <property type="entry name" value="Ribosomal_L9_N"/>
    <property type="match status" value="1"/>
</dbReference>
<organism evidence="5 6">
    <name type="scientific">Amylocarpus encephaloides</name>
    <dbReference type="NCBI Taxonomy" id="45428"/>
    <lineage>
        <taxon>Eukaryota</taxon>
        <taxon>Fungi</taxon>
        <taxon>Dikarya</taxon>
        <taxon>Ascomycota</taxon>
        <taxon>Pezizomycotina</taxon>
        <taxon>Leotiomycetes</taxon>
        <taxon>Helotiales</taxon>
        <taxon>Helotiales incertae sedis</taxon>
        <taxon>Amylocarpus</taxon>
    </lineage>
</organism>
<dbReference type="EMBL" id="MU251869">
    <property type="protein sequence ID" value="KAG9228737.1"/>
    <property type="molecule type" value="Genomic_DNA"/>
</dbReference>
<reference evidence="5" key="1">
    <citation type="journal article" date="2021" name="IMA Fungus">
        <title>Genomic characterization of three marine fungi, including Emericellopsis atlantica sp. nov. with signatures of a generalist lifestyle and marine biomass degradation.</title>
        <authorList>
            <person name="Hagestad O.C."/>
            <person name="Hou L."/>
            <person name="Andersen J.H."/>
            <person name="Hansen E.H."/>
            <person name="Altermark B."/>
            <person name="Li C."/>
            <person name="Kuhnert E."/>
            <person name="Cox R.J."/>
            <person name="Crous P.W."/>
            <person name="Spatafora J.W."/>
            <person name="Lail K."/>
            <person name="Amirebrahimi M."/>
            <person name="Lipzen A."/>
            <person name="Pangilinan J."/>
            <person name="Andreopoulos W."/>
            <person name="Hayes R.D."/>
            <person name="Ng V."/>
            <person name="Grigoriev I.V."/>
            <person name="Jackson S.A."/>
            <person name="Sutton T.D.S."/>
            <person name="Dobson A.D.W."/>
            <person name="Rama T."/>
        </authorList>
    </citation>
    <scope>NUCLEOTIDE SEQUENCE</scope>
    <source>
        <strain evidence="5">TRa018bII</strain>
    </source>
</reference>
<dbReference type="Gene3D" id="3.40.5.10">
    <property type="entry name" value="Ribosomal protein L9, N-terminal domain"/>
    <property type="match status" value="1"/>
</dbReference>
<dbReference type="GO" id="GO:0003735">
    <property type="term" value="F:structural constituent of ribosome"/>
    <property type="evidence" value="ECO:0007669"/>
    <property type="project" value="InterPro"/>
</dbReference>
<comment type="similarity">
    <text evidence="1">Belongs to the bacterial ribosomal protein bL9 family.</text>
</comment>
<dbReference type="Proteomes" id="UP000824998">
    <property type="component" value="Unassembled WGS sequence"/>
</dbReference>
<keyword evidence="2" id="KW-0689">Ribosomal protein</keyword>
<dbReference type="InterPro" id="IPR009027">
    <property type="entry name" value="Ribosomal_bL9/RNase_H1_N"/>
</dbReference>
<dbReference type="GO" id="GO:0006412">
    <property type="term" value="P:translation"/>
    <property type="evidence" value="ECO:0007669"/>
    <property type="project" value="InterPro"/>
</dbReference>
<dbReference type="InterPro" id="IPR020070">
    <property type="entry name" value="Ribosomal_bL9_N"/>
</dbReference>
<dbReference type="GO" id="GO:0005840">
    <property type="term" value="C:ribosome"/>
    <property type="evidence" value="ECO:0007669"/>
    <property type="project" value="UniProtKB-KW"/>
</dbReference>
<evidence type="ECO:0000256" key="3">
    <source>
        <dbReference type="ARBA" id="ARBA00023274"/>
    </source>
</evidence>
<dbReference type="GO" id="GO:1990904">
    <property type="term" value="C:ribonucleoprotein complex"/>
    <property type="evidence" value="ECO:0007669"/>
    <property type="project" value="UniProtKB-KW"/>
</dbReference>
<name>A0A9P7Y8T3_9HELO</name>
<keyword evidence="3" id="KW-0687">Ribonucleoprotein</keyword>
<dbReference type="SUPFAM" id="SSF55658">
    <property type="entry name" value="L9 N-domain-like"/>
    <property type="match status" value="1"/>
</dbReference>